<dbReference type="AlphaFoldDB" id="A0A250DIV8"/>
<dbReference type="EMBL" id="JAUSRR010000004">
    <property type="protein sequence ID" value="MDP9923473.1"/>
    <property type="molecule type" value="Genomic_DNA"/>
</dbReference>
<gene>
    <name evidence="1" type="ORF">CKY39_13920</name>
    <name evidence="2" type="ORF">J2W25_002496</name>
</gene>
<dbReference type="OrthoDB" id="8906888at2"/>
<evidence type="ECO:0000313" key="2">
    <source>
        <dbReference type="EMBL" id="MDP9923473.1"/>
    </source>
</evidence>
<evidence type="ECO:0000313" key="3">
    <source>
        <dbReference type="Proteomes" id="UP000217154"/>
    </source>
</evidence>
<organism evidence="1 3">
    <name type="scientific">Variovorax boronicumulans</name>
    <dbReference type="NCBI Taxonomy" id="436515"/>
    <lineage>
        <taxon>Bacteria</taxon>
        <taxon>Pseudomonadati</taxon>
        <taxon>Pseudomonadota</taxon>
        <taxon>Betaproteobacteria</taxon>
        <taxon>Burkholderiales</taxon>
        <taxon>Comamonadaceae</taxon>
        <taxon>Variovorax</taxon>
    </lineage>
</organism>
<sequence length="83" mass="8984">MPIDLRSLKKLDFSAAPAPVSGERVVVLVKLCEGAERPDYIAARADISPGLFSAEIPLDKLQQLEADPAVESVELSRRLPNIS</sequence>
<accession>A0A250DIV8</accession>
<name>A0A250DIV8_9BURK</name>
<dbReference type="KEGG" id="vbo:CKY39_13920"/>
<proteinExistence type="predicted"/>
<dbReference type="Proteomes" id="UP000217154">
    <property type="component" value="Chromosome"/>
</dbReference>
<dbReference type="Proteomes" id="UP001244295">
    <property type="component" value="Unassembled WGS sequence"/>
</dbReference>
<protein>
    <submittedName>
        <fullName evidence="1">Uncharacterized protein</fullName>
    </submittedName>
</protein>
<dbReference type="GeneID" id="82269064"/>
<evidence type="ECO:0000313" key="1">
    <source>
        <dbReference type="EMBL" id="ATA54192.1"/>
    </source>
</evidence>
<reference evidence="1 3" key="1">
    <citation type="submission" date="2017-09" db="EMBL/GenBank/DDBJ databases">
        <title>The diverse metabolic capabilities of V. boronicumulans make it an excellent choice for continued studies on novel biodegradation.</title>
        <authorList>
            <person name="Sun S."/>
        </authorList>
    </citation>
    <scope>NUCLEOTIDE SEQUENCE [LARGE SCALE GENOMIC DNA]</scope>
    <source>
        <strain evidence="1 3">J1</strain>
    </source>
</reference>
<dbReference type="EMBL" id="CP023284">
    <property type="protein sequence ID" value="ATA54192.1"/>
    <property type="molecule type" value="Genomic_DNA"/>
</dbReference>
<reference evidence="2" key="2">
    <citation type="submission" date="2023-07" db="EMBL/GenBank/DDBJ databases">
        <title>Sorghum-associated microbial communities from plants grown in Nebraska, USA.</title>
        <authorList>
            <person name="Schachtman D."/>
        </authorList>
    </citation>
    <scope>NUCLEOTIDE SEQUENCE</scope>
    <source>
        <strain evidence="2">DS2795</strain>
    </source>
</reference>
<dbReference type="RefSeq" id="WP_070095020.1">
    <property type="nucleotide sequence ID" value="NZ_BKDH01000001.1"/>
</dbReference>